<reference evidence="1 2" key="1">
    <citation type="submission" date="2019-12" db="EMBL/GenBank/DDBJ databases">
        <title>Roseobacter cerasinus sp. nov., isolated from seawater around aquaculture.</title>
        <authorList>
            <person name="Muramatsu S."/>
            <person name="Takabe Y."/>
            <person name="Mori K."/>
            <person name="Takaichi S."/>
            <person name="Hanada S."/>
        </authorList>
    </citation>
    <scope>NUCLEOTIDE SEQUENCE [LARGE SCALE GENOMIC DNA]</scope>
    <source>
        <strain evidence="1 2">AI77</strain>
    </source>
</reference>
<protein>
    <recommendedName>
        <fullName evidence="3">SnoaL-like domain-containing protein</fullName>
    </recommendedName>
</protein>
<comment type="caution">
    <text evidence="1">The sequence shown here is derived from an EMBL/GenBank/DDBJ whole genome shotgun (WGS) entry which is preliminary data.</text>
</comment>
<dbReference type="RefSeq" id="WP_159978803.1">
    <property type="nucleotide sequence ID" value="NZ_BLIV01000006.1"/>
</dbReference>
<gene>
    <name evidence="1" type="ORF">So717_30030</name>
</gene>
<sequence length="316" mass="35940">MAGVTALTVYQETLDVLSRALMDGDWEVAQARIKLPHLQRTQSTEIVVETAEDLIIGLTAFRDALLGRGATHLVRLATDAEFMSENYMTGHHVTHTLNNAVPVVDSYANRMVLLREEGLWKVLEVECMLDNPHWPIHIPHVHRDGARPEALASPENDARRQSVDPRIIYQSFIDELSEATTEEDFDAYCSCLLFPYSSHTEALDTIISAPNEVRPFFDMLRREMQDRGADRLERRAERAEFIASDLICGYHATDFYNGEVSVFGPIKSRMILKRQGTTWYLKSVTNSLSNTRFPYNVPKPSTALVTLRTIQERTRT</sequence>
<keyword evidence="2" id="KW-1185">Reference proteome</keyword>
<evidence type="ECO:0000313" key="1">
    <source>
        <dbReference type="EMBL" id="GFE51250.1"/>
    </source>
</evidence>
<evidence type="ECO:0008006" key="3">
    <source>
        <dbReference type="Google" id="ProtNLM"/>
    </source>
</evidence>
<dbReference type="Proteomes" id="UP000436522">
    <property type="component" value="Unassembled WGS sequence"/>
</dbReference>
<dbReference type="AlphaFoldDB" id="A0A640VV10"/>
<organism evidence="1 2">
    <name type="scientific">Roseobacter cerasinus</name>
    <dbReference type="NCBI Taxonomy" id="2602289"/>
    <lineage>
        <taxon>Bacteria</taxon>
        <taxon>Pseudomonadati</taxon>
        <taxon>Pseudomonadota</taxon>
        <taxon>Alphaproteobacteria</taxon>
        <taxon>Rhodobacterales</taxon>
        <taxon>Roseobacteraceae</taxon>
        <taxon>Roseobacter</taxon>
    </lineage>
</organism>
<name>A0A640VV10_9RHOB</name>
<accession>A0A640VV10</accession>
<proteinExistence type="predicted"/>
<evidence type="ECO:0000313" key="2">
    <source>
        <dbReference type="Proteomes" id="UP000436522"/>
    </source>
</evidence>
<dbReference type="OrthoDB" id="7717972at2"/>
<dbReference type="EMBL" id="BLIV01000006">
    <property type="protein sequence ID" value="GFE51250.1"/>
    <property type="molecule type" value="Genomic_DNA"/>
</dbReference>